<feature type="transmembrane region" description="Helical" evidence="1">
    <location>
        <begin position="12"/>
        <end position="43"/>
    </location>
</feature>
<protein>
    <submittedName>
        <fullName evidence="2">Uncharacterized membrane protein YczE</fullName>
    </submittedName>
</protein>
<feature type="transmembrane region" description="Helical" evidence="1">
    <location>
        <begin position="79"/>
        <end position="98"/>
    </location>
</feature>
<feature type="transmembrane region" description="Helical" evidence="1">
    <location>
        <begin position="161"/>
        <end position="181"/>
    </location>
</feature>
<keyword evidence="1" id="KW-0812">Transmembrane</keyword>
<keyword evidence="3" id="KW-1185">Reference proteome</keyword>
<feature type="transmembrane region" description="Helical" evidence="1">
    <location>
        <begin position="49"/>
        <end position="72"/>
    </location>
</feature>
<dbReference type="Pfam" id="PF19700">
    <property type="entry name" value="DUF6198"/>
    <property type="match status" value="1"/>
</dbReference>
<evidence type="ECO:0000256" key="1">
    <source>
        <dbReference type="SAM" id="Phobius"/>
    </source>
</evidence>
<evidence type="ECO:0000313" key="2">
    <source>
        <dbReference type="EMBL" id="SHL18651.1"/>
    </source>
</evidence>
<dbReference type="OrthoDB" id="2048525at2"/>
<sequence length="226" mass="25815">MKKVFYTEIAYLLGIIELALGAAFMVKADFGMSMVVAPAYLIYRKLSEVYAFVTFGMAEYITQAFLLCLLVVVLRKFKVYYLFSFITAVYYGFMLDIWMRVTENLAVSSIGIRIFYFVLGVALCANGVAFIFRTYIAPEVYELFVKEVSGKINIPITRFKTGYDCVSCLISILLSFLFYGFMHFVGVNIGTVICALTFGWTIGVFGKVLDKYWQFTDALPLRKYFE</sequence>
<keyword evidence="1" id="KW-0472">Membrane</keyword>
<dbReference type="InterPro" id="IPR038750">
    <property type="entry name" value="YczE/YyaS-like"/>
</dbReference>
<dbReference type="PANTHER" id="PTHR40078:SF1">
    <property type="entry name" value="INTEGRAL MEMBRANE PROTEIN"/>
    <property type="match status" value="1"/>
</dbReference>
<dbReference type="AlphaFoldDB" id="A0A1M6YK00"/>
<dbReference type="Proteomes" id="UP000184386">
    <property type="component" value="Unassembled WGS sequence"/>
</dbReference>
<feature type="transmembrane region" description="Helical" evidence="1">
    <location>
        <begin position="187"/>
        <end position="206"/>
    </location>
</feature>
<reference evidence="2 3" key="1">
    <citation type="submission" date="2016-11" db="EMBL/GenBank/DDBJ databases">
        <authorList>
            <person name="Jaros S."/>
            <person name="Januszkiewicz K."/>
            <person name="Wedrychowicz H."/>
        </authorList>
    </citation>
    <scope>NUCLEOTIDE SEQUENCE [LARGE SCALE GENOMIC DNA]</scope>
    <source>
        <strain evidence="2 3">DSM 15929</strain>
    </source>
</reference>
<dbReference type="STRING" id="1121322.SAMN02745136_04312"/>
<name>A0A1M6YK00_9FIRM</name>
<organism evidence="2 3">
    <name type="scientific">Anaerocolumna jejuensis DSM 15929</name>
    <dbReference type="NCBI Taxonomy" id="1121322"/>
    <lineage>
        <taxon>Bacteria</taxon>
        <taxon>Bacillati</taxon>
        <taxon>Bacillota</taxon>
        <taxon>Clostridia</taxon>
        <taxon>Lachnospirales</taxon>
        <taxon>Lachnospiraceae</taxon>
        <taxon>Anaerocolumna</taxon>
    </lineage>
</organism>
<dbReference type="RefSeq" id="WP_073279063.1">
    <property type="nucleotide sequence ID" value="NZ_FRAC01000025.1"/>
</dbReference>
<accession>A0A1M6YK00</accession>
<keyword evidence="1" id="KW-1133">Transmembrane helix</keyword>
<evidence type="ECO:0000313" key="3">
    <source>
        <dbReference type="Proteomes" id="UP000184386"/>
    </source>
</evidence>
<dbReference type="PANTHER" id="PTHR40078">
    <property type="entry name" value="INTEGRAL MEMBRANE PROTEIN-RELATED"/>
    <property type="match status" value="1"/>
</dbReference>
<gene>
    <name evidence="2" type="ORF">SAMN02745136_04312</name>
</gene>
<proteinExistence type="predicted"/>
<dbReference type="EMBL" id="FRAC01000025">
    <property type="protein sequence ID" value="SHL18651.1"/>
    <property type="molecule type" value="Genomic_DNA"/>
</dbReference>
<feature type="transmembrane region" description="Helical" evidence="1">
    <location>
        <begin position="110"/>
        <end position="132"/>
    </location>
</feature>